<evidence type="ECO:0000259" key="2">
    <source>
        <dbReference type="Pfam" id="PF24042"/>
    </source>
</evidence>
<dbReference type="InterPro" id="IPR055771">
    <property type="entry name" value="DUF7347"/>
</dbReference>
<protein>
    <submittedName>
        <fullName evidence="3">Helix-turn-helix domain-containing protein</fullName>
    </submittedName>
</protein>
<dbReference type="InterPro" id="IPR055775">
    <property type="entry name" value="DUF7351"/>
</dbReference>
<dbReference type="SUPFAM" id="SSF46785">
    <property type="entry name" value="Winged helix' DNA-binding domain"/>
    <property type="match status" value="1"/>
</dbReference>
<dbReference type="EMBL" id="CP100355">
    <property type="protein sequence ID" value="UTF54922.1"/>
    <property type="molecule type" value="Genomic_DNA"/>
</dbReference>
<gene>
    <name evidence="3" type="ORF">NGM29_06610</name>
</gene>
<reference evidence="3" key="1">
    <citation type="submission" date="2022-06" db="EMBL/GenBank/DDBJ databases">
        <title>Diverse halophilic archaea isolated from saline environments.</title>
        <authorList>
            <person name="Cui H.-L."/>
        </authorList>
    </citation>
    <scope>NUCLEOTIDE SEQUENCE</scope>
    <source>
        <strain evidence="3">WLHS1</strain>
    </source>
</reference>
<sequence>MDSSIPSETAESTQSTGDEAFQLLSDETRLAVLQVLWESHDPANETPMRFAELRQRIGVEDPGRLNYHLNKLTGYFVRRTEDGYELRDSGKRIVRMLLSGTAIDDPEIEPVAVDISCWYCGGKPEWSYRDGWRYLECTDCDARCVDTFSPGVISKNEFPPSGLRNRTPNEINEADRIWGTHRRASVIDGVCPECASDMPVTAVDICDDHHPDWNEYQFCEGCRSLFWMLVSHVCEGCKYRWRMPTLFYPSRQPAVTAFYYEHGIEFDLATYEQRALLLDFEEELLSEDPLRIGISIPLKDEALRVTYDERMEVVDVNRRGRIH</sequence>
<dbReference type="AlphaFoldDB" id="A0A9E7NDU9"/>
<feature type="domain" description="DUF7351" evidence="2">
    <location>
        <begin position="115"/>
        <end position="313"/>
    </location>
</feature>
<dbReference type="InterPro" id="IPR036388">
    <property type="entry name" value="WH-like_DNA-bd_sf"/>
</dbReference>
<evidence type="ECO:0000259" key="1">
    <source>
        <dbReference type="Pfam" id="PF24038"/>
    </source>
</evidence>
<accession>A0A9E7NDU9</accession>
<dbReference type="CDD" id="cd00090">
    <property type="entry name" value="HTH_ARSR"/>
    <property type="match status" value="1"/>
</dbReference>
<dbReference type="Pfam" id="PF24038">
    <property type="entry name" value="DUF7347"/>
    <property type="match status" value="1"/>
</dbReference>
<dbReference type="Gene3D" id="1.10.10.10">
    <property type="entry name" value="Winged helix-like DNA-binding domain superfamily/Winged helix DNA-binding domain"/>
    <property type="match status" value="1"/>
</dbReference>
<proteinExistence type="predicted"/>
<evidence type="ECO:0000313" key="3">
    <source>
        <dbReference type="EMBL" id="UTF54922.1"/>
    </source>
</evidence>
<feature type="domain" description="DUF7347" evidence="1">
    <location>
        <begin position="18"/>
        <end position="96"/>
    </location>
</feature>
<dbReference type="InterPro" id="IPR036390">
    <property type="entry name" value="WH_DNA-bd_sf"/>
</dbReference>
<dbReference type="GeneID" id="73289702"/>
<dbReference type="KEGG" id="sawl:NGM29_06610"/>
<dbReference type="Pfam" id="PF24042">
    <property type="entry name" value="DUF7351"/>
    <property type="match status" value="1"/>
</dbReference>
<name>A0A9E7NDU9_9EURY</name>
<organism evidence="3 4">
    <name type="scientific">Natronosalvus rutilus</name>
    <dbReference type="NCBI Taxonomy" id="2953753"/>
    <lineage>
        <taxon>Archaea</taxon>
        <taxon>Methanobacteriati</taxon>
        <taxon>Methanobacteriota</taxon>
        <taxon>Stenosarchaea group</taxon>
        <taxon>Halobacteria</taxon>
        <taxon>Halobacteriales</taxon>
        <taxon>Natrialbaceae</taxon>
        <taxon>Natronosalvus</taxon>
    </lineage>
</organism>
<dbReference type="Proteomes" id="UP001056855">
    <property type="component" value="Chromosome"/>
</dbReference>
<dbReference type="InterPro" id="IPR011991">
    <property type="entry name" value="ArsR-like_HTH"/>
</dbReference>
<dbReference type="RefSeq" id="WP_254159650.1">
    <property type="nucleotide sequence ID" value="NZ_CP100355.1"/>
</dbReference>
<keyword evidence="4" id="KW-1185">Reference proteome</keyword>
<evidence type="ECO:0000313" key="4">
    <source>
        <dbReference type="Proteomes" id="UP001056855"/>
    </source>
</evidence>